<evidence type="ECO:0000256" key="2">
    <source>
        <dbReference type="ARBA" id="ARBA00022729"/>
    </source>
</evidence>
<evidence type="ECO:0000313" key="4">
    <source>
        <dbReference type="EMBL" id="CBH25191.1"/>
    </source>
</evidence>
<keyword evidence="2 3" id="KW-0732">Signal</keyword>
<feature type="chain" id="PRO_5003072897" evidence="3">
    <location>
        <begin position="48"/>
        <end position="208"/>
    </location>
</feature>
<name>D5HAY6_SALRM</name>
<dbReference type="Proteomes" id="UP000000933">
    <property type="component" value="Chromosome"/>
</dbReference>
<protein>
    <submittedName>
        <fullName evidence="4">Uncharacterized protein</fullName>
    </submittedName>
</protein>
<reference evidence="4 5" key="1">
    <citation type="journal article" date="2010" name="ISME J.">
        <title>Fine-scale evolution: genomic, phenotypic and ecological differentiation in two coexisting Salinibacter ruber strains.</title>
        <authorList>
            <person name="Pena A."/>
            <person name="Teeling H."/>
            <person name="Huerta-Cepas J."/>
            <person name="Santos F."/>
            <person name="Yarza P."/>
            <person name="Brito-Echeverria J."/>
            <person name="Lucio M."/>
            <person name="Schmitt-Kopplin P."/>
            <person name="Meseguer I."/>
            <person name="Schenowitz C."/>
            <person name="Dossat C."/>
            <person name="Barbe V."/>
            <person name="Dopazo J."/>
            <person name="Rossello-Mora R."/>
            <person name="Schuler M."/>
            <person name="Glockner F.O."/>
            <person name="Amann R."/>
            <person name="Gabaldon T."/>
            <person name="Anton J."/>
        </authorList>
    </citation>
    <scope>NUCLEOTIDE SEQUENCE [LARGE SCALE GENOMIC DNA]</scope>
    <source>
        <strain evidence="4 5">M8</strain>
    </source>
</reference>
<gene>
    <name evidence="4" type="ordered locus">SRM_02270</name>
</gene>
<evidence type="ECO:0000256" key="3">
    <source>
        <dbReference type="SAM" id="SignalP"/>
    </source>
</evidence>
<dbReference type="AlphaFoldDB" id="D5HAY6"/>
<dbReference type="Gene3D" id="2.60.40.2480">
    <property type="entry name" value="Periplasmic metal-binding protein Tp34-type"/>
    <property type="match status" value="1"/>
</dbReference>
<dbReference type="EMBL" id="FP565814">
    <property type="protein sequence ID" value="CBH25191.1"/>
    <property type="molecule type" value="Genomic_DNA"/>
</dbReference>
<dbReference type="KEGG" id="srm:SRM_02270"/>
<evidence type="ECO:0000313" key="5">
    <source>
        <dbReference type="Proteomes" id="UP000000933"/>
    </source>
</evidence>
<accession>D5HAY6</accession>
<proteinExistence type="inferred from homology"/>
<organism evidence="4 5">
    <name type="scientific">Salinibacter ruber (strain M8)</name>
    <dbReference type="NCBI Taxonomy" id="761659"/>
    <lineage>
        <taxon>Bacteria</taxon>
        <taxon>Pseudomonadati</taxon>
        <taxon>Rhodothermota</taxon>
        <taxon>Rhodothermia</taxon>
        <taxon>Rhodothermales</taxon>
        <taxon>Salinibacteraceae</taxon>
        <taxon>Salinibacter</taxon>
    </lineage>
</organism>
<comment type="similarity">
    <text evidence="1">Belongs to the UPF0423 family.</text>
</comment>
<sequence>MEAASTDGSPTASSPRHQPICSAMTSLRVLLSLVVAGLLLQASPAQAQEQVFGEEVLGPGVKMTFLVAPAGDVEPAAQNLSESRSDLHLEVLSGWTEAASDEVGAPAGGFVPYLRLFATVTNEETGQVKKATLVPHVNQTDNFHYARNIALPGAPDDPYRVAFEVHPPQTLELATHSDWRTAYGTQLFAPATVTYNNLQLEEIVRATR</sequence>
<dbReference type="InterPro" id="IPR018470">
    <property type="entry name" value="Metal-bd_Tp34-typ"/>
</dbReference>
<dbReference type="HOGENOM" id="CLU_1480686_0_0_10"/>
<dbReference type="Pfam" id="PF10634">
    <property type="entry name" value="Iron_transport"/>
    <property type="match status" value="1"/>
</dbReference>
<dbReference type="InterPro" id="IPR038482">
    <property type="entry name" value="Tp34-type_sf"/>
</dbReference>
<feature type="signal peptide" evidence="3">
    <location>
        <begin position="1"/>
        <end position="47"/>
    </location>
</feature>
<evidence type="ECO:0000256" key="1">
    <source>
        <dbReference type="ARBA" id="ARBA00010013"/>
    </source>
</evidence>
<reference evidence="5" key="2">
    <citation type="submission" date="2010-04" db="EMBL/GenBank/DDBJ databases">
        <title>Genome sequence of Salinibacter ruber M8.</title>
        <authorList>
            <consortium name="Genoscope"/>
        </authorList>
    </citation>
    <scope>NUCLEOTIDE SEQUENCE [LARGE SCALE GENOMIC DNA]</scope>
    <source>
        <strain evidence="5">M8</strain>
    </source>
</reference>